<reference evidence="2 3" key="1">
    <citation type="submission" date="2019-03" db="EMBL/GenBank/DDBJ databases">
        <title>Single cell metagenomics reveals metabolic interactions within the superorganism composed of flagellate Streblomastix strix and complex community of Bacteroidetes bacteria on its surface.</title>
        <authorList>
            <person name="Treitli S.C."/>
            <person name="Kolisko M."/>
            <person name="Husnik F."/>
            <person name="Keeling P."/>
            <person name="Hampl V."/>
        </authorList>
    </citation>
    <scope>NUCLEOTIDE SEQUENCE [LARGE SCALE GENOMIC DNA]</scope>
    <source>
        <strain evidence="2">ST1C</strain>
    </source>
</reference>
<feature type="non-terminal residue" evidence="2">
    <location>
        <position position="1"/>
    </location>
</feature>
<evidence type="ECO:0000313" key="3">
    <source>
        <dbReference type="Proteomes" id="UP000324800"/>
    </source>
</evidence>
<comment type="caution">
    <text evidence="2">The sequence shown here is derived from an EMBL/GenBank/DDBJ whole genome shotgun (WGS) entry which is preliminary data.</text>
</comment>
<dbReference type="Proteomes" id="UP000324800">
    <property type="component" value="Unassembled WGS sequence"/>
</dbReference>
<name>A0A5J4VYF7_9EUKA</name>
<dbReference type="OrthoDB" id="10693331at2759"/>
<dbReference type="SUPFAM" id="SSF51126">
    <property type="entry name" value="Pectin lyase-like"/>
    <property type="match status" value="3"/>
</dbReference>
<dbReference type="GO" id="GO:0000724">
    <property type="term" value="P:double-strand break repair via homologous recombination"/>
    <property type="evidence" value="ECO:0007669"/>
    <property type="project" value="TreeGrafter"/>
</dbReference>
<evidence type="ECO:0000256" key="1">
    <source>
        <dbReference type="SAM" id="Phobius"/>
    </source>
</evidence>
<dbReference type="SMART" id="SM00710">
    <property type="entry name" value="PbH1"/>
    <property type="match status" value="12"/>
</dbReference>
<protein>
    <submittedName>
        <fullName evidence="2">Uncharacterized protein</fullName>
    </submittedName>
</protein>
<keyword evidence="1" id="KW-1133">Transmembrane helix</keyword>
<organism evidence="2 3">
    <name type="scientific">Streblomastix strix</name>
    <dbReference type="NCBI Taxonomy" id="222440"/>
    <lineage>
        <taxon>Eukaryota</taxon>
        <taxon>Metamonada</taxon>
        <taxon>Preaxostyla</taxon>
        <taxon>Oxymonadida</taxon>
        <taxon>Streblomastigidae</taxon>
        <taxon>Streblomastix</taxon>
    </lineage>
</organism>
<dbReference type="InterPro" id="IPR011050">
    <property type="entry name" value="Pectin_lyase_fold/virulence"/>
</dbReference>
<feature type="transmembrane region" description="Helical" evidence="1">
    <location>
        <begin position="185"/>
        <end position="209"/>
    </location>
</feature>
<accession>A0A5J4VYF7</accession>
<evidence type="ECO:0000313" key="2">
    <source>
        <dbReference type="EMBL" id="KAA6387289.1"/>
    </source>
</evidence>
<gene>
    <name evidence="2" type="ORF">EZS28_017184</name>
</gene>
<sequence>KLLGLHFDNLNPSSTVTNPLISISTDSNDIPLLLINDFKLDMVDTTTYTNGISSGAFAVTTSETATFKAVKKRTYAQPTSPHPSSGRPPKIFDIYFATAYEAQIPRAFLPPAVDVCSRKATNSLKQESYEVKVLKYDMKQNMQRAAIPDNKRDSNDIISRYGSPHNKIDDQYPQIRSLNASLLDLIFGVSSYLILIHFLIQTIFSHLIWDIETQNHKHQKQMNKNNHNINLLVYLLVFSSICSIFNVSAINDITHDNGISSSTLNSTSSTPLNLSSTNKTDINSNIVSSSEFIQSSKQSNDDIQFYIRDNGIDSGSECSSTSPCKTINHILTIDSPIGFDRDSNSAIINLKSNSSDQTGIQLDSGTNLALNIIIQSEEYISNSTGYQQYSILTSSKTQSLFTITGTGHLELLGLHFDNLKTTSPSAIVPLISIQSDNNEQIPQLQISDCEFESDAPDSQIYHSIISINGGIMSLVRTKIESYKLMNGISLINIKSDKVSTVTISQTTFASIAQTGTGNGAAINAQLQQDCILKVTDSCIFYNCSTQQSSGRLGGAIYAVVNRSNSQFIVSDLVKFEKCQSRRGGAVSVELLNMGSCIVNNVQFKECIVDYEGGGIYSQLRDSGGTLTITNHTSFVYCISTIQAGGGIIIYSGGLNSNFIISDNVIFEKCETQWGGAINVQQYSGSRVDFHNVIFKDCQAQDQGGAISIGQQSAGTFDIYNVIFEKCESESGGAIYIDQRNGGSVNVHYVIFKECDAQYQGGAIYIFQRDGTSFDVHNVIFKDCEAQHEGGAIYILSGIMGVVKVPYNTTISGSTFSGSKSVNRGGAIYTELNDNSALIIENTQFESSNSNSDGGSIFAQIILGSLSLNQVIFTNCNCTQPGSGGAIAINQQNSNSRISIKESSFTNCQTLSGSSSKYGWGGAIYIQMGLEASDLSSTNFQLTDLSFTNCNAYGAGNNLHILSDDTTAVGNKIKTGNLLTVKNLTDLSNIISDLYTNDWYCFDYMGINKSKANSGNAPFTDHEPLFVSPSLTPKFKDPYIVDAEYGKDHSICGNIRLKCQTIKYLLNIGQTSVIEYPSNPATINIELQSNTQLENGIMIDSNTPIGNNFKIQSNEYTSEGTDYIKRQIQTSSKTQFLFTISNTGHLKLLGLHFDNLNPTSNSPLIQIQSENNEQIHQLQISDCEFESDAPDSQVYHSIISINGGIMSLVRTKIESYKLMNGISLINIKSDKDSTVTISQTTFTSIAQTGTGNGSVINAELNGASKLTIKEGCSFSSCSSSENGGAIYAELNFNAALTIDNGVFKDCNCTQPGNGGALCILQQTDSSKIFITDTSFTNCLTLPRSSSQRYGWGGAIYIQIIYQASLLTETNFLLTDLSFTNCTSFENIGNNLHIRSANTHNTGIAIAANSLLTVKDLTDLYTNDSYSNDYMGIDESKVNDGNTQISDHQALFLAGQLGFITKEYYIRSSDSLDENDCSSSTPCKTINYILSKSLPTEFVKGLSISIINLLSKTTDQDNIFINSETELNNIITIQPEGYISRGTEYTKQSILTSTFDSTLFTISNTGRLKLFGLHFDNLNPSSTVTNPLISISTDSNDIPLLLINDCEFNRSDNAQLYHSLIEMNGGMMFIHKTLIYNYELLSDKNLINIKQSGTSTVTISQTTFSNISQTGAGKGAVINAELYQGSILKITDSCTFYNCSTQLSDNCAGGAINAVVNGSTSQLIISDLVKFEKCQSFKGGAINVELINMGICVVNNVQFKECIVFNDGGGIFAQLQETGGILTITNHTSFDQCINTRYGGGGINIVNNGSKSKCIISDNVIFEQCEAGMGSAIYLNQEDGASFEVHDVQFIECSSRYYSGAIQYELRNGNNISSFILDGAQFIGCSSQQNGGSLLIVVQSGNATISGSTFSGSQSIGIGGALYAELNYDAALIIDNTQFNLCYSTDSDGGSIFASINSGTLSLNQVLFVGSSCSQPGSGGAIAIVQQNSNSRISIKKSSFTNCKTLTGSSSQYGWGGAIYIEMRYEASFLTLENFQLTDLSFTNCKASGAGNNLHILSYDTTAVGNQIKTGCLLTVKDSNDPTNITSDLYTNEWYCFDYMGINKSKANSGNAPFTDHEPLFVSPSLTPKFNDPYVVDAEYGKDHPICGNSRLKCQTIKYILNINKISIDDYPSNPVPINIELQSNTQLEEGILINKQTPIGNNFKFESSEYTSEGTDYIKRQIQTSSKTQSLFTISNTGCLKLLGLHFDNLNPTSNSPFISIQSDNNEQIPQLQINDCEFESDAPDSQIYHSIISINGGIMSLARTKIESYKLMNGISLINIKSNNVLTVTISQTTFTSIAQTGTGNGSVINAELNGASKLTIKEGCSFSSCSSSVNGGAIYAELNFNAALSIDNGIFKDCNCTQPGNGGALCILQQTDSSKIFITDSSFINCLTLPGTSNQYGWGGAVYIDIQYNPSTLTATNFQLTDLSFTNCIASGAGNNL</sequence>
<feature type="transmembrane region" description="Helical" evidence="1">
    <location>
        <begin position="229"/>
        <end position="250"/>
    </location>
</feature>
<feature type="non-terminal residue" evidence="2">
    <location>
        <position position="2482"/>
    </location>
</feature>
<dbReference type="PANTHER" id="PTHR19862:SF14">
    <property type="entry name" value="WD REPEAT-CONTAINING PROTEIN 48"/>
    <property type="match status" value="1"/>
</dbReference>
<keyword evidence="1" id="KW-0812">Transmembrane</keyword>
<dbReference type="InterPro" id="IPR051246">
    <property type="entry name" value="WDR48"/>
</dbReference>
<dbReference type="EMBL" id="SNRW01004439">
    <property type="protein sequence ID" value="KAA6387289.1"/>
    <property type="molecule type" value="Genomic_DNA"/>
</dbReference>
<proteinExistence type="predicted"/>
<dbReference type="InterPro" id="IPR006626">
    <property type="entry name" value="PbH1"/>
</dbReference>
<dbReference type="GO" id="GO:0043130">
    <property type="term" value="F:ubiquitin binding"/>
    <property type="evidence" value="ECO:0007669"/>
    <property type="project" value="TreeGrafter"/>
</dbReference>
<keyword evidence="1" id="KW-0472">Membrane</keyword>
<dbReference type="PANTHER" id="PTHR19862">
    <property type="entry name" value="WD REPEAT-CONTAINING PROTEIN 48"/>
    <property type="match status" value="1"/>
</dbReference>